<evidence type="ECO:0000256" key="3">
    <source>
        <dbReference type="ARBA" id="ARBA00022448"/>
    </source>
</evidence>
<feature type="transmembrane region" description="Helical" evidence="8">
    <location>
        <begin position="74"/>
        <end position="93"/>
    </location>
</feature>
<reference evidence="10" key="1">
    <citation type="journal article" date="2019" name="Int. J. Syst. Evol. Microbiol.">
        <title>The Global Catalogue of Microorganisms (GCM) 10K type strain sequencing project: providing services to taxonomists for standard genome sequencing and annotation.</title>
        <authorList>
            <consortium name="The Broad Institute Genomics Platform"/>
            <consortium name="The Broad Institute Genome Sequencing Center for Infectious Disease"/>
            <person name="Wu L."/>
            <person name="Ma J."/>
        </authorList>
    </citation>
    <scope>NUCLEOTIDE SEQUENCE [LARGE SCALE GENOMIC DNA]</scope>
    <source>
        <strain evidence="10">JCM 18303</strain>
    </source>
</reference>
<feature type="transmembrane region" description="Helical" evidence="8">
    <location>
        <begin position="258"/>
        <end position="282"/>
    </location>
</feature>
<evidence type="ECO:0000313" key="10">
    <source>
        <dbReference type="Proteomes" id="UP001428817"/>
    </source>
</evidence>
<dbReference type="PANTHER" id="PTHR30472:SF24">
    <property type="entry name" value="FERRIC ENTEROBACTIN TRANSPORT SYSTEM PERMEASE PROTEIN FEPG"/>
    <property type="match status" value="1"/>
</dbReference>
<evidence type="ECO:0000256" key="6">
    <source>
        <dbReference type="ARBA" id="ARBA00022989"/>
    </source>
</evidence>
<evidence type="ECO:0000256" key="4">
    <source>
        <dbReference type="ARBA" id="ARBA00022475"/>
    </source>
</evidence>
<feature type="transmembrane region" description="Helical" evidence="8">
    <location>
        <begin position="113"/>
        <end position="135"/>
    </location>
</feature>
<feature type="transmembrane region" description="Helical" evidence="8">
    <location>
        <begin position="166"/>
        <end position="191"/>
    </location>
</feature>
<feature type="transmembrane region" description="Helical" evidence="8">
    <location>
        <begin position="328"/>
        <end position="345"/>
    </location>
</feature>
<organism evidence="9 10">
    <name type="scientific">Pseudonocardia eucalypti</name>
    <dbReference type="NCBI Taxonomy" id="648755"/>
    <lineage>
        <taxon>Bacteria</taxon>
        <taxon>Bacillati</taxon>
        <taxon>Actinomycetota</taxon>
        <taxon>Actinomycetes</taxon>
        <taxon>Pseudonocardiales</taxon>
        <taxon>Pseudonocardiaceae</taxon>
        <taxon>Pseudonocardia</taxon>
    </lineage>
</organism>
<evidence type="ECO:0000313" key="9">
    <source>
        <dbReference type="EMBL" id="GAA5152532.1"/>
    </source>
</evidence>
<comment type="caution">
    <text evidence="9">The sequence shown here is derived from an EMBL/GenBank/DDBJ whole genome shotgun (WGS) entry which is preliminary data.</text>
</comment>
<keyword evidence="10" id="KW-1185">Reference proteome</keyword>
<dbReference type="Pfam" id="PF01032">
    <property type="entry name" value="FecCD"/>
    <property type="match status" value="1"/>
</dbReference>
<keyword evidence="5 8" id="KW-0812">Transmembrane</keyword>
<keyword evidence="4" id="KW-1003">Cell membrane</keyword>
<comment type="subcellular location">
    <subcellularLocation>
        <location evidence="1">Cell membrane</location>
        <topology evidence="1">Multi-pass membrane protein</topology>
    </subcellularLocation>
</comment>
<name>A0ABP9PV69_9PSEU</name>
<dbReference type="RefSeq" id="WP_185066439.1">
    <property type="nucleotide sequence ID" value="NZ_BAABJP010000007.1"/>
</dbReference>
<evidence type="ECO:0000256" key="1">
    <source>
        <dbReference type="ARBA" id="ARBA00004651"/>
    </source>
</evidence>
<comment type="similarity">
    <text evidence="2">Belongs to the binding-protein-dependent transport system permease family. FecCD subfamily.</text>
</comment>
<keyword evidence="6 8" id="KW-1133">Transmembrane helix</keyword>
<gene>
    <name evidence="9" type="ORF">GCM10023321_21410</name>
</gene>
<accession>A0ABP9PV69</accession>
<dbReference type="InterPro" id="IPR037294">
    <property type="entry name" value="ABC_BtuC-like"/>
</dbReference>
<evidence type="ECO:0000256" key="5">
    <source>
        <dbReference type="ARBA" id="ARBA00022692"/>
    </source>
</evidence>
<dbReference type="EMBL" id="BAABJP010000007">
    <property type="protein sequence ID" value="GAA5152532.1"/>
    <property type="molecule type" value="Genomic_DNA"/>
</dbReference>
<feature type="transmembrane region" description="Helical" evidence="8">
    <location>
        <begin position="212"/>
        <end position="238"/>
    </location>
</feature>
<evidence type="ECO:0000256" key="2">
    <source>
        <dbReference type="ARBA" id="ARBA00007935"/>
    </source>
</evidence>
<protein>
    <submittedName>
        <fullName evidence="9">Iron chelate uptake ABC transporter family permease subunit</fullName>
    </submittedName>
</protein>
<proteinExistence type="inferred from homology"/>
<feature type="transmembrane region" description="Helical" evidence="8">
    <location>
        <begin position="22"/>
        <end position="41"/>
    </location>
</feature>
<keyword evidence="7 8" id="KW-0472">Membrane</keyword>
<dbReference type="Gene3D" id="1.10.3470.10">
    <property type="entry name" value="ABC transporter involved in vitamin B12 uptake, BtuC"/>
    <property type="match status" value="1"/>
</dbReference>
<feature type="transmembrane region" description="Helical" evidence="8">
    <location>
        <begin position="303"/>
        <end position="322"/>
    </location>
</feature>
<dbReference type="SUPFAM" id="SSF81345">
    <property type="entry name" value="ABC transporter involved in vitamin B12 uptake, BtuC"/>
    <property type="match status" value="1"/>
</dbReference>
<dbReference type="CDD" id="cd06550">
    <property type="entry name" value="TM_ABC_iron-siderophores_like"/>
    <property type="match status" value="1"/>
</dbReference>
<dbReference type="Proteomes" id="UP001428817">
    <property type="component" value="Unassembled WGS sequence"/>
</dbReference>
<dbReference type="PANTHER" id="PTHR30472">
    <property type="entry name" value="FERRIC ENTEROBACTIN TRANSPORT SYSTEM PERMEASE PROTEIN"/>
    <property type="match status" value="1"/>
</dbReference>
<dbReference type="InterPro" id="IPR000522">
    <property type="entry name" value="ABC_transptr_permease_BtuC"/>
</dbReference>
<evidence type="ECO:0000256" key="8">
    <source>
        <dbReference type="SAM" id="Phobius"/>
    </source>
</evidence>
<keyword evidence="3" id="KW-0813">Transport</keyword>
<feature type="transmembrane region" description="Helical" evidence="8">
    <location>
        <begin position="142"/>
        <end position="160"/>
    </location>
</feature>
<evidence type="ECO:0000256" key="7">
    <source>
        <dbReference type="ARBA" id="ARBA00023136"/>
    </source>
</evidence>
<sequence>MTVAGRVPVRVGRFSGVWRPRFVTVTLVGVALLVLASALNIGRGDYPISLLEVLRTLLGAGDEAQRFIVLDLRLPRTLTGLLVGAALGLSGAITQSIARNPLASPDMLGVTDGASAAAVLAIVIGGGSGAVAGALGAIGVPLAALIGGLATAALMYGLAYRRGLDSYRLVLVGVGISAAALSLTSWLLVVAKIEQAGEVLVWLRGSLNSRDWGDVVPVGIALLLLVPPALLLTFRLGVLQLDDDAARGLGVPVDRSRGVLLLLAVGLAAVATACAGPVRFVALMVPQISLRLVGSSRPPLVTSAVYGALLTVAADMLGRTVLGEEQPVGIVTVVLGAPYLLYLLVRQNRKATA</sequence>